<dbReference type="InterPro" id="IPR035906">
    <property type="entry name" value="MetI-like_sf"/>
</dbReference>
<protein>
    <submittedName>
        <fullName evidence="9">Carbohydrate ABC transporter permease</fullName>
    </submittedName>
</protein>
<sequence length="294" mass="33123">MHAQRQRTDRGEQMWQWFNGGVIALICVVMLYPFWQTVVASFMTEAEYLSSPLKLIVLEPTLAAYKQVFADGTIFVHLRVTFLIAVVGTAVALFVTAYSAYGLSKPFVGSSLVMFLIVMTMFVHAGLIPDYMNYKSLGLINQFAVYILPYMINTFYLIIMRSTFLEFPRELEEAARIDGCNDFRIFFTIVLPLSKPILAAIGLFYAVAFWNTYMQSVFFITDSELKTVQEYLQKLVSDSSDLEGVMATESGEEGFSSETVRLANIVLVLLPIAAVYPFLQRFFVSGIMMGSVKG</sequence>
<keyword evidence="10" id="KW-1185">Reference proteome</keyword>
<keyword evidence="2 7" id="KW-0813">Transport</keyword>
<comment type="subcellular location">
    <subcellularLocation>
        <location evidence="1 7">Cell membrane</location>
        <topology evidence="1 7">Multi-pass membrane protein</topology>
    </subcellularLocation>
</comment>
<accession>A0A927GSC5</accession>
<dbReference type="GO" id="GO:0005886">
    <property type="term" value="C:plasma membrane"/>
    <property type="evidence" value="ECO:0007669"/>
    <property type="project" value="UniProtKB-SubCell"/>
</dbReference>
<feature type="transmembrane region" description="Helical" evidence="7">
    <location>
        <begin position="185"/>
        <end position="210"/>
    </location>
</feature>
<dbReference type="RefSeq" id="WP_190917266.1">
    <property type="nucleotide sequence ID" value="NZ_JACXIZ010000016.1"/>
</dbReference>
<evidence type="ECO:0000256" key="5">
    <source>
        <dbReference type="ARBA" id="ARBA00022989"/>
    </source>
</evidence>
<feature type="transmembrane region" description="Helical" evidence="7">
    <location>
        <begin position="107"/>
        <end position="127"/>
    </location>
</feature>
<dbReference type="SUPFAM" id="SSF161098">
    <property type="entry name" value="MetI-like"/>
    <property type="match status" value="1"/>
</dbReference>
<gene>
    <name evidence="9" type="ORF">IDH44_10230</name>
</gene>
<dbReference type="Gene3D" id="1.10.3720.10">
    <property type="entry name" value="MetI-like"/>
    <property type="match status" value="1"/>
</dbReference>
<proteinExistence type="inferred from homology"/>
<dbReference type="PANTHER" id="PTHR43744:SF9">
    <property type="entry name" value="POLYGALACTURONAN_RHAMNOGALACTURONAN TRANSPORT SYSTEM PERMEASE PROTEIN YTCP"/>
    <property type="match status" value="1"/>
</dbReference>
<comment type="caution">
    <text evidence="9">The sequence shown here is derived from an EMBL/GenBank/DDBJ whole genome shotgun (WGS) entry which is preliminary data.</text>
</comment>
<keyword evidence="3" id="KW-1003">Cell membrane</keyword>
<feature type="transmembrane region" description="Helical" evidence="7">
    <location>
        <begin position="15"/>
        <end position="35"/>
    </location>
</feature>
<keyword evidence="4 7" id="KW-0812">Transmembrane</keyword>
<dbReference type="EMBL" id="JACXIZ010000016">
    <property type="protein sequence ID" value="MBD2845567.1"/>
    <property type="molecule type" value="Genomic_DNA"/>
</dbReference>
<comment type="similarity">
    <text evidence="7">Belongs to the binding-protein-dependent transport system permease family.</text>
</comment>
<dbReference type="Pfam" id="PF00528">
    <property type="entry name" value="BPD_transp_1"/>
    <property type="match status" value="1"/>
</dbReference>
<dbReference type="GO" id="GO:0055085">
    <property type="term" value="P:transmembrane transport"/>
    <property type="evidence" value="ECO:0007669"/>
    <property type="project" value="InterPro"/>
</dbReference>
<dbReference type="AlphaFoldDB" id="A0A927GSC5"/>
<keyword evidence="6 7" id="KW-0472">Membrane</keyword>
<evidence type="ECO:0000313" key="10">
    <source>
        <dbReference type="Proteomes" id="UP000621560"/>
    </source>
</evidence>
<keyword evidence="5 7" id="KW-1133">Transmembrane helix</keyword>
<feature type="transmembrane region" description="Helical" evidence="7">
    <location>
        <begin position="262"/>
        <end position="279"/>
    </location>
</feature>
<dbReference type="Proteomes" id="UP000621560">
    <property type="component" value="Unassembled WGS sequence"/>
</dbReference>
<evidence type="ECO:0000256" key="2">
    <source>
        <dbReference type="ARBA" id="ARBA00022448"/>
    </source>
</evidence>
<feature type="transmembrane region" description="Helical" evidence="7">
    <location>
        <begin position="139"/>
        <end position="159"/>
    </location>
</feature>
<dbReference type="InterPro" id="IPR000515">
    <property type="entry name" value="MetI-like"/>
</dbReference>
<evidence type="ECO:0000256" key="4">
    <source>
        <dbReference type="ARBA" id="ARBA00022692"/>
    </source>
</evidence>
<evidence type="ECO:0000256" key="3">
    <source>
        <dbReference type="ARBA" id="ARBA00022475"/>
    </source>
</evidence>
<evidence type="ECO:0000313" key="9">
    <source>
        <dbReference type="EMBL" id="MBD2845567.1"/>
    </source>
</evidence>
<reference evidence="9" key="1">
    <citation type="submission" date="2020-09" db="EMBL/GenBank/DDBJ databases">
        <title>A novel bacterium of genus Paenibacillus, isolated from South China Sea.</title>
        <authorList>
            <person name="Huang H."/>
            <person name="Mo K."/>
            <person name="Hu Y."/>
        </authorList>
    </citation>
    <scope>NUCLEOTIDE SEQUENCE</scope>
    <source>
        <strain evidence="9">IB182496</strain>
    </source>
</reference>
<evidence type="ECO:0000256" key="6">
    <source>
        <dbReference type="ARBA" id="ARBA00023136"/>
    </source>
</evidence>
<evidence type="ECO:0000256" key="1">
    <source>
        <dbReference type="ARBA" id="ARBA00004651"/>
    </source>
</evidence>
<feature type="domain" description="ABC transmembrane type-1" evidence="8">
    <location>
        <begin position="78"/>
        <end position="278"/>
    </location>
</feature>
<dbReference type="PROSITE" id="PS50928">
    <property type="entry name" value="ABC_TM1"/>
    <property type="match status" value="1"/>
</dbReference>
<name>A0A927GSC5_9BACL</name>
<evidence type="ECO:0000259" key="8">
    <source>
        <dbReference type="PROSITE" id="PS50928"/>
    </source>
</evidence>
<dbReference type="PANTHER" id="PTHR43744">
    <property type="entry name" value="ABC TRANSPORTER PERMEASE PROTEIN MG189-RELATED-RELATED"/>
    <property type="match status" value="1"/>
</dbReference>
<organism evidence="9 10">
    <name type="scientific">Paenibacillus sabuli</name>
    <dbReference type="NCBI Taxonomy" id="2772509"/>
    <lineage>
        <taxon>Bacteria</taxon>
        <taxon>Bacillati</taxon>
        <taxon>Bacillota</taxon>
        <taxon>Bacilli</taxon>
        <taxon>Bacillales</taxon>
        <taxon>Paenibacillaceae</taxon>
        <taxon>Paenibacillus</taxon>
    </lineage>
</organism>
<feature type="transmembrane region" description="Helical" evidence="7">
    <location>
        <begin position="74"/>
        <end position="95"/>
    </location>
</feature>
<dbReference type="CDD" id="cd06261">
    <property type="entry name" value="TM_PBP2"/>
    <property type="match status" value="1"/>
</dbReference>
<evidence type="ECO:0000256" key="7">
    <source>
        <dbReference type="RuleBase" id="RU363032"/>
    </source>
</evidence>